<name>A0A3B0PHI4_9BACT</name>
<sequence length="155" mass="18105">MINHLNVYENILHFYLNYKNKFCAFFKILTKKQKQEIYDVLSSLDILDKIYTKISDLSGGQKQRVAIAKLLLKNVDIILADEPTSSLDIKTSKDIMNILKKINKEYQTTILINIHDLNIVQTFFDQYCFIKNGELIQVGNPKNLSQKEIEKLYEV</sequence>
<evidence type="ECO:0000259" key="2">
    <source>
        <dbReference type="Pfam" id="PF00005"/>
    </source>
</evidence>
<evidence type="ECO:0000313" key="4">
    <source>
        <dbReference type="Proteomes" id="UP000259864"/>
    </source>
</evidence>
<dbReference type="GO" id="GO:0005524">
    <property type="term" value="F:ATP binding"/>
    <property type="evidence" value="ECO:0007669"/>
    <property type="project" value="UniProtKB-KW"/>
</dbReference>
<protein>
    <submittedName>
        <fullName evidence="3">ABC transporter ATP-binding protein</fullName>
        <ecNumber evidence="3">3.6.3.-</ecNumber>
    </submittedName>
</protein>
<gene>
    <name evidence="3" type="primary">metN</name>
    <name evidence="3" type="ORF">NCTC10135_00091</name>
</gene>
<evidence type="ECO:0000313" key="3">
    <source>
        <dbReference type="EMBL" id="SYV89601.1"/>
    </source>
</evidence>
<dbReference type="AlphaFoldDB" id="A0A3B0PHI4"/>
<feature type="domain" description="ABC transporter" evidence="2">
    <location>
        <begin position="3"/>
        <end position="85"/>
    </location>
</feature>
<dbReference type="InterPro" id="IPR003439">
    <property type="entry name" value="ABC_transporter-like_ATP-bd"/>
</dbReference>
<evidence type="ECO:0000256" key="1">
    <source>
        <dbReference type="ARBA" id="ARBA00022448"/>
    </source>
</evidence>
<dbReference type="EMBL" id="LS991949">
    <property type="protein sequence ID" value="SYV89601.1"/>
    <property type="molecule type" value="Genomic_DNA"/>
</dbReference>
<dbReference type="STRING" id="1188234.MALK_2890"/>
<dbReference type="PANTHER" id="PTHR42734">
    <property type="entry name" value="METAL TRANSPORT SYSTEM ATP-BINDING PROTEIN TM_0124-RELATED"/>
    <property type="match status" value="1"/>
</dbReference>
<keyword evidence="3" id="KW-0378">Hydrolase</keyword>
<reference evidence="4" key="1">
    <citation type="submission" date="2018-06" db="EMBL/GenBank/DDBJ databases">
        <authorList>
            <consortium name="Pathogen Informatics"/>
        </authorList>
    </citation>
    <scope>NUCLEOTIDE SEQUENCE [LARGE SCALE GENOMIC DNA]</scope>
    <source>
        <strain evidence="4">NCTC10135</strain>
    </source>
</reference>
<organism evidence="3 4">
    <name type="scientific">Metamycoplasma alkalescens</name>
    <dbReference type="NCBI Taxonomy" id="45363"/>
    <lineage>
        <taxon>Bacteria</taxon>
        <taxon>Bacillati</taxon>
        <taxon>Mycoplasmatota</taxon>
        <taxon>Mycoplasmoidales</taxon>
        <taxon>Metamycoplasmataceae</taxon>
        <taxon>Metamycoplasma</taxon>
    </lineage>
</organism>
<dbReference type="Proteomes" id="UP000259864">
    <property type="component" value="Chromosome 1"/>
</dbReference>
<dbReference type="GO" id="GO:0016887">
    <property type="term" value="F:ATP hydrolysis activity"/>
    <property type="evidence" value="ECO:0007669"/>
    <property type="project" value="InterPro"/>
</dbReference>
<keyword evidence="1" id="KW-0813">Transport</keyword>
<dbReference type="Gene3D" id="3.40.50.300">
    <property type="entry name" value="P-loop containing nucleotide triphosphate hydrolases"/>
    <property type="match status" value="1"/>
</dbReference>
<keyword evidence="3" id="KW-0547">Nucleotide-binding</keyword>
<keyword evidence="3" id="KW-0067">ATP-binding</keyword>
<dbReference type="InterPro" id="IPR050153">
    <property type="entry name" value="Metal_Ion_Import_ABC"/>
</dbReference>
<dbReference type="SUPFAM" id="SSF52540">
    <property type="entry name" value="P-loop containing nucleoside triphosphate hydrolases"/>
    <property type="match status" value="1"/>
</dbReference>
<dbReference type="EC" id="3.6.3.-" evidence="3"/>
<proteinExistence type="predicted"/>
<accession>A0A3B0PHI4</accession>
<dbReference type="Pfam" id="PF00005">
    <property type="entry name" value="ABC_tran"/>
    <property type="match status" value="1"/>
</dbReference>
<dbReference type="KEGG" id="mala:NCTC10135_00091"/>
<dbReference type="InterPro" id="IPR027417">
    <property type="entry name" value="P-loop_NTPase"/>
</dbReference>